<dbReference type="OrthoDB" id="2342176at2759"/>
<evidence type="ECO:0000256" key="1">
    <source>
        <dbReference type="SAM" id="MobiDB-lite"/>
    </source>
</evidence>
<sequence>MSFRSALFAASAFIAATNAHITISNPVPYSADQVKIDKAAITADQFPCKSQYGFKVTQMNSMKVGEPQKLEFDGSAVHGGGSCQLSYTTDTEPTKDSVFKVIKSIEGGCPGVDGTKSFEYTLPDSIPNGHGTFVWSWMAKMSGAPEFYMNCAPIDVTGGASDASGLNALPDMFIANIASTTCTSPLNHAVKFPNPGENLEDGGTNDVEDPTGDCGAKGSTPATPSSGAPVESSPVVSAPASAPVQTAPAASATAAPVQSTLATIATSAPAASAPVASAPIASVPVASSPVSATIPSGTAPANSGSGSETGGSTGGSTGSPGSCSSDGAIVCNGADQFGICNGGSVVWQAVAHGTTCSNGNIQKRTMYYARPALHARRI</sequence>
<comment type="caution">
    <text evidence="3">The sequence shown here is derived from an EMBL/GenBank/DDBJ whole genome shotgun (WGS) entry which is preliminary data.</text>
</comment>
<feature type="chain" id="PRO_5040405694" description="Lytic polysaccharide monooxygenase" evidence="2">
    <location>
        <begin position="20"/>
        <end position="378"/>
    </location>
</feature>
<dbReference type="PANTHER" id="PTHR36182:SF2">
    <property type="entry name" value="LYTIC POLYSACCHARIDE MONOOXYGENASE"/>
    <property type="match status" value="1"/>
</dbReference>
<feature type="region of interest" description="Disordered" evidence="1">
    <location>
        <begin position="288"/>
        <end position="322"/>
    </location>
</feature>
<feature type="region of interest" description="Disordered" evidence="1">
    <location>
        <begin position="192"/>
        <end position="239"/>
    </location>
</feature>
<evidence type="ECO:0008006" key="5">
    <source>
        <dbReference type="Google" id="ProtNLM"/>
    </source>
</evidence>
<keyword evidence="2" id="KW-0732">Signal</keyword>
<feature type="compositionally biased region" description="Low complexity" evidence="1">
    <location>
        <begin position="224"/>
        <end position="239"/>
    </location>
</feature>
<proteinExistence type="predicted"/>
<dbReference type="Proteomes" id="UP000756921">
    <property type="component" value="Unassembled WGS sequence"/>
</dbReference>
<keyword evidence="4" id="KW-1185">Reference proteome</keyword>
<dbReference type="PANTHER" id="PTHR36182">
    <property type="entry name" value="PROTEIN, PUTATIVE (AFU_ORTHOLOGUE AFUA_6G10930)-RELATED"/>
    <property type="match status" value="1"/>
</dbReference>
<feature type="signal peptide" evidence="2">
    <location>
        <begin position="1"/>
        <end position="19"/>
    </location>
</feature>
<evidence type="ECO:0000256" key="2">
    <source>
        <dbReference type="SAM" id="SignalP"/>
    </source>
</evidence>
<dbReference type="EMBL" id="WJXW01000006">
    <property type="protein sequence ID" value="KAF9734973.1"/>
    <property type="molecule type" value="Genomic_DNA"/>
</dbReference>
<accession>A0A9P6GGL3</accession>
<reference evidence="3" key="1">
    <citation type="journal article" date="2020" name="Mol. Plant Microbe Interact.">
        <title>Genome Sequence of the Biocontrol Agent Coniothyrium minitans strain Conio (IMI 134523).</title>
        <authorList>
            <person name="Patel D."/>
            <person name="Shittu T.A."/>
            <person name="Baroncelli R."/>
            <person name="Muthumeenakshi S."/>
            <person name="Osborne T.H."/>
            <person name="Janganan T.K."/>
            <person name="Sreenivasaprasad S."/>
        </authorList>
    </citation>
    <scope>NUCLEOTIDE SEQUENCE</scope>
    <source>
        <strain evidence="3">Conio</strain>
    </source>
</reference>
<evidence type="ECO:0000313" key="3">
    <source>
        <dbReference type="EMBL" id="KAF9734973.1"/>
    </source>
</evidence>
<dbReference type="AlphaFoldDB" id="A0A9P6GGL3"/>
<gene>
    <name evidence="3" type="ORF">PMIN01_06378</name>
</gene>
<protein>
    <recommendedName>
        <fullName evidence="5">Lytic polysaccharide monooxygenase</fullName>
    </recommendedName>
</protein>
<name>A0A9P6GGL3_9PLEO</name>
<organism evidence="3 4">
    <name type="scientific">Paraphaeosphaeria minitans</name>
    <dbReference type="NCBI Taxonomy" id="565426"/>
    <lineage>
        <taxon>Eukaryota</taxon>
        <taxon>Fungi</taxon>
        <taxon>Dikarya</taxon>
        <taxon>Ascomycota</taxon>
        <taxon>Pezizomycotina</taxon>
        <taxon>Dothideomycetes</taxon>
        <taxon>Pleosporomycetidae</taxon>
        <taxon>Pleosporales</taxon>
        <taxon>Massarineae</taxon>
        <taxon>Didymosphaeriaceae</taxon>
        <taxon>Paraphaeosphaeria</taxon>
    </lineage>
</organism>
<feature type="compositionally biased region" description="Gly residues" evidence="1">
    <location>
        <begin position="307"/>
        <end position="318"/>
    </location>
</feature>
<evidence type="ECO:0000313" key="4">
    <source>
        <dbReference type="Proteomes" id="UP000756921"/>
    </source>
</evidence>
<dbReference type="Gene3D" id="2.70.50.70">
    <property type="match status" value="1"/>
</dbReference>